<dbReference type="EMBL" id="BARS01053555">
    <property type="protein sequence ID" value="GAG52323.1"/>
    <property type="molecule type" value="Genomic_DNA"/>
</dbReference>
<feature type="non-terminal residue" evidence="1">
    <location>
        <position position="225"/>
    </location>
</feature>
<evidence type="ECO:0000313" key="1">
    <source>
        <dbReference type="EMBL" id="GAG52323.1"/>
    </source>
</evidence>
<accession>X0YVI8</accession>
<sequence>MISDPSLLDGYMEGASQGQQEKYVHAALSGTMMSDPTTVNEDVMGGKWDAHLTPSQKLSFGKLSQAAMERIERENAAQVEVEQRQYANGMNEEIAFIEANGAAPADSQYTNETIDAMSGGDSEWATEMKRVRDEATTQAEAVHAVSSAMPIEIEARITELTDAVKEPGHTDEDVGRLNAYANALSDRNQKVREDAATYIQGSWDNAERSFNVYEGVGPEDKGIAA</sequence>
<gene>
    <name evidence="1" type="ORF">S01H1_79444</name>
</gene>
<proteinExistence type="predicted"/>
<comment type="caution">
    <text evidence="1">The sequence shown here is derived from an EMBL/GenBank/DDBJ whole genome shotgun (WGS) entry which is preliminary data.</text>
</comment>
<name>X0YVI8_9ZZZZ</name>
<reference evidence="1" key="1">
    <citation type="journal article" date="2014" name="Front. Microbiol.">
        <title>High frequency of phylogenetically diverse reductive dehalogenase-homologous genes in deep subseafloor sedimentary metagenomes.</title>
        <authorList>
            <person name="Kawai M."/>
            <person name="Futagami T."/>
            <person name="Toyoda A."/>
            <person name="Takaki Y."/>
            <person name="Nishi S."/>
            <person name="Hori S."/>
            <person name="Arai W."/>
            <person name="Tsubouchi T."/>
            <person name="Morono Y."/>
            <person name="Uchiyama I."/>
            <person name="Ito T."/>
            <person name="Fujiyama A."/>
            <person name="Inagaki F."/>
            <person name="Takami H."/>
        </authorList>
    </citation>
    <scope>NUCLEOTIDE SEQUENCE</scope>
    <source>
        <strain evidence="1">Expedition CK06-06</strain>
    </source>
</reference>
<protein>
    <submittedName>
        <fullName evidence="1">Uncharacterized protein</fullName>
    </submittedName>
</protein>
<dbReference type="AlphaFoldDB" id="X0YVI8"/>
<organism evidence="1">
    <name type="scientific">marine sediment metagenome</name>
    <dbReference type="NCBI Taxonomy" id="412755"/>
    <lineage>
        <taxon>unclassified sequences</taxon>
        <taxon>metagenomes</taxon>
        <taxon>ecological metagenomes</taxon>
    </lineage>
</organism>